<gene>
    <name evidence="1" type="ORF">B1H29_00005</name>
</gene>
<accession>A0A1S6J1D1</accession>
<name>A0A1S6J1D1_9ACTN</name>
<proteinExistence type="predicted"/>
<keyword evidence="2" id="KW-1185">Reference proteome</keyword>
<sequence length="100" mass="10014">MTWEQSFDEAGQDDDAELAALGAVVGGQGDVAGDLSSGEFGHGEVAGIGQGLGRVPVAFVGAVIGEVGGSQGVPQCGEEDPRRVGWGFAVGGVQERRQAS</sequence>
<dbReference type="Proteomes" id="UP000189443">
    <property type="component" value="Chromosome"/>
</dbReference>
<reference evidence="1 2" key="1">
    <citation type="submission" date="2017-02" db="EMBL/GenBank/DDBJ databases">
        <title>Streptomyces pactum ACT12 Genome sequencing and assembly.</title>
        <authorList>
            <person name="Xue Q."/>
            <person name="Yan X."/>
            <person name="Jia L."/>
            <person name="Yan H."/>
        </authorList>
    </citation>
    <scope>NUCLEOTIDE SEQUENCE [LARGE SCALE GENOMIC DNA]</scope>
    <source>
        <strain evidence="1 2">ACT12</strain>
    </source>
</reference>
<dbReference type="EMBL" id="CP019724">
    <property type="protein sequence ID" value="AQS65556.1"/>
    <property type="molecule type" value="Genomic_DNA"/>
</dbReference>
<dbReference type="KEGG" id="spac:B1H29_00005"/>
<organism evidence="1 2">
    <name type="scientific">Streptomyces pactum</name>
    <dbReference type="NCBI Taxonomy" id="68249"/>
    <lineage>
        <taxon>Bacteria</taxon>
        <taxon>Bacillati</taxon>
        <taxon>Actinomycetota</taxon>
        <taxon>Actinomycetes</taxon>
        <taxon>Kitasatosporales</taxon>
        <taxon>Streptomycetaceae</taxon>
        <taxon>Streptomyces</taxon>
    </lineage>
</organism>
<evidence type="ECO:0000313" key="2">
    <source>
        <dbReference type="Proteomes" id="UP000189443"/>
    </source>
</evidence>
<evidence type="ECO:0000313" key="1">
    <source>
        <dbReference type="EMBL" id="AQS65556.1"/>
    </source>
</evidence>
<dbReference type="AlphaFoldDB" id="A0A1S6J1D1"/>
<protein>
    <submittedName>
        <fullName evidence="1">Uncharacterized protein</fullName>
    </submittedName>
</protein>